<gene>
    <name evidence="1" type="ORF">PSYJA_42775</name>
</gene>
<proteinExistence type="predicted"/>
<dbReference type="AlphaFoldDB" id="F3FYT7"/>
<sequence length="48" mass="5550">VAKQSEIKGQTDHKRFLWQGLRMLREESPGQSSLYLYEPGSYAPLVRV</sequence>
<dbReference type="EMBL" id="AEAH01003557">
    <property type="protein sequence ID" value="EGH35379.1"/>
    <property type="molecule type" value="Genomic_DNA"/>
</dbReference>
<name>F3FYT7_PSESX</name>
<feature type="non-terminal residue" evidence="1">
    <location>
        <position position="48"/>
    </location>
</feature>
<reference evidence="1 2" key="1">
    <citation type="journal article" date="2011" name="PLoS Pathog.">
        <title>Dynamic evolution of pathogenicity revealed by sequencing and comparative genomics of 19 Pseudomonas syringae isolates.</title>
        <authorList>
            <person name="Baltrus D.A."/>
            <person name="Nishimura M.T."/>
            <person name="Romanchuk A."/>
            <person name="Chang J.H."/>
            <person name="Mukhtar M.S."/>
            <person name="Cherkis K."/>
            <person name="Roach J."/>
            <person name="Grant S.R."/>
            <person name="Jones C.D."/>
            <person name="Dangl J.L."/>
        </authorList>
    </citation>
    <scope>NUCLEOTIDE SEQUENCE [LARGE SCALE GENOMIC DNA]</scope>
    <source>
        <strain evidence="2">M301072PT</strain>
    </source>
</reference>
<comment type="caution">
    <text evidence="1">The sequence shown here is derived from an EMBL/GenBank/DDBJ whole genome shotgun (WGS) entry which is preliminary data.</text>
</comment>
<feature type="non-terminal residue" evidence="1">
    <location>
        <position position="1"/>
    </location>
</feature>
<protein>
    <submittedName>
        <fullName evidence="1">YD repeat-containing protein</fullName>
    </submittedName>
</protein>
<evidence type="ECO:0000313" key="2">
    <source>
        <dbReference type="Proteomes" id="UP000004471"/>
    </source>
</evidence>
<evidence type="ECO:0000313" key="1">
    <source>
        <dbReference type="EMBL" id="EGH35379.1"/>
    </source>
</evidence>
<dbReference type="Proteomes" id="UP000004471">
    <property type="component" value="Unassembled WGS sequence"/>
</dbReference>
<organism evidence="1 2">
    <name type="scientific">Pseudomonas syringae pv. japonica str. M301072</name>
    <dbReference type="NCBI Taxonomy" id="629262"/>
    <lineage>
        <taxon>Bacteria</taxon>
        <taxon>Pseudomonadati</taxon>
        <taxon>Pseudomonadota</taxon>
        <taxon>Gammaproteobacteria</taxon>
        <taxon>Pseudomonadales</taxon>
        <taxon>Pseudomonadaceae</taxon>
        <taxon>Pseudomonas</taxon>
        <taxon>Pseudomonas syringae</taxon>
    </lineage>
</organism>
<accession>F3FYT7</accession>